<reference evidence="5" key="1">
    <citation type="submission" date="2014-07" db="EMBL/GenBank/DDBJ databases">
        <title>Genome sequencing of plant-pathogenic Streptomyces species.</title>
        <authorList>
            <person name="Harrison J."/>
            <person name="Sapp M."/>
            <person name="Thwaites R."/>
            <person name="Studholme D.J."/>
        </authorList>
    </citation>
    <scope>NUCLEOTIDE SEQUENCE [LARGE SCALE GENOMIC DNA]</scope>
    <source>
        <strain evidence="5">NCPPB 4445</strain>
    </source>
</reference>
<accession>A0A0L0JLQ5</accession>
<evidence type="ECO:0000256" key="1">
    <source>
        <dbReference type="SAM" id="MobiDB-lite"/>
    </source>
</evidence>
<dbReference type="Proteomes" id="UP000037151">
    <property type="component" value="Unassembled WGS sequence"/>
</dbReference>
<proteinExistence type="predicted"/>
<dbReference type="Pfam" id="PF26526">
    <property type="entry name" value="DUF8175"/>
    <property type="match status" value="1"/>
</dbReference>
<evidence type="ECO:0000313" key="5">
    <source>
        <dbReference type="Proteomes" id="UP000037151"/>
    </source>
</evidence>
<feature type="compositionally biased region" description="Polar residues" evidence="1">
    <location>
        <begin position="77"/>
        <end position="87"/>
    </location>
</feature>
<organism evidence="4 5">
    <name type="scientific">Streptomyces acidiscabies</name>
    <dbReference type="NCBI Taxonomy" id="42234"/>
    <lineage>
        <taxon>Bacteria</taxon>
        <taxon>Bacillati</taxon>
        <taxon>Actinomycetota</taxon>
        <taxon>Actinomycetes</taxon>
        <taxon>Kitasatosporales</taxon>
        <taxon>Streptomycetaceae</taxon>
        <taxon>Streptomyces</taxon>
    </lineage>
</organism>
<keyword evidence="2" id="KW-0812">Transmembrane</keyword>
<evidence type="ECO:0000313" key="4">
    <source>
        <dbReference type="EMBL" id="KND26325.1"/>
    </source>
</evidence>
<keyword evidence="2" id="KW-0472">Membrane</keyword>
<keyword evidence="2" id="KW-1133">Transmembrane helix</keyword>
<comment type="caution">
    <text evidence="4">The sequence shown here is derived from an EMBL/GenBank/DDBJ whole genome shotgun (WGS) entry which is preliminary data.</text>
</comment>
<dbReference type="OrthoDB" id="3209305at2"/>
<feature type="region of interest" description="Disordered" evidence="1">
    <location>
        <begin position="1"/>
        <end position="37"/>
    </location>
</feature>
<sequence>MSPADEPGHDTSTGGYAGTRTRLPETDSARRPARSSSRSLVTVVAVVVLLIAAIAFANRGNGDGGGSGTTADGASGTKPQAQSTAATGTKPVETRTGTLPTGYAQTRQGVQSAAANYAVALGSTAMFKKADRDELVNTLYIPAEAAKLVPEFDRAYSTDFLAKAGLDANGDAPQGSTFVSRTVPIGTTVSAYADTTATVAVWYLGLNGMSGTNSTNPVSSSWSTWTFQLRWTDGDWKVASQNRTSGPAPVPGDNKAASSDEISKAIEEYGGFTYAR</sequence>
<name>A0A0L0JLQ5_9ACTN</name>
<evidence type="ECO:0000259" key="3">
    <source>
        <dbReference type="Pfam" id="PF26526"/>
    </source>
</evidence>
<dbReference type="EMBL" id="JPPY01000212">
    <property type="protein sequence ID" value="KND26325.1"/>
    <property type="molecule type" value="Genomic_DNA"/>
</dbReference>
<feature type="domain" description="DUF8175" evidence="3">
    <location>
        <begin position="91"/>
        <end position="249"/>
    </location>
</feature>
<feature type="transmembrane region" description="Helical" evidence="2">
    <location>
        <begin position="40"/>
        <end position="57"/>
    </location>
</feature>
<evidence type="ECO:0000256" key="2">
    <source>
        <dbReference type="SAM" id="Phobius"/>
    </source>
</evidence>
<dbReference type="InterPro" id="IPR058488">
    <property type="entry name" value="DUF8175"/>
</dbReference>
<dbReference type="RefSeq" id="WP_050374543.1">
    <property type="nucleotide sequence ID" value="NZ_KQ257834.1"/>
</dbReference>
<gene>
    <name evidence="4" type="ORF">IQ63_37125</name>
</gene>
<feature type="region of interest" description="Disordered" evidence="1">
    <location>
        <begin position="61"/>
        <end position="104"/>
    </location>
</feature>
<feature type="region of interest" description="Disordered" evidence="1">
    <location>
        <begin position="240"/>
        <end position="261"/>
    </location>
</feature>
<feature type="compositionally biased region" description="Polar residues" evidence="1">
    <location>
        <begin position="95"/>
        <end position="104"/>
    </location>
</feature>
<dbReference type="PATRIC" id="fig|42234.21.peg.7642"/>
<protein>
    <submittedName>
        <fullName evidence="4">Membrane protein</fullName>
    </submittedName>
</protein>
<dbReference type="AlphaFoldDB" id="A0A0L0JLQ5"/>